<dbReference type="FunFam" id="1.10.10.10:FF:000186">
    <property type="entry name" value="AsnC family transcriptional regulator"/>
    <property type="match status" value="1"/>
</dbReference>
<feature type="domain" description="HTH asnC-type" evidence="4">
    <location>
        <begin position="3"/>
        <end position="64"/>
    </location>
</feature>
<dbReference type="Gene3D" id="3.30.70.920">
    <property type="match status" value="1"/>
</dbReference>
<reference evidence="5 6" key="1">
    <citation type="submission" date="2018-10" db="EMBL/GenBank/DDBJ databases">
        <title>Genomic Encyclopedia of Type Strains, Phase IV (KMG-IV): sequencing the most valuable type-strain genomes for metagenomic binning, comparative biology and taxonomic classification.</title>
        <authorList>
            <person name="Goeker M."/>
        </authorList>
    </citation>
    <scope>NUCLEOTIDE SEQUENCE [LARGE SCALE GENOMIC DNA]</scope>
    <source>
        <strain evidence="5 6">DSM 4734</strain>
    </source>
</reference>
<dbReference type="PANTHER" id="PTHR30154">
    <property type="entry name" value="LEUCINE-RESPONSIVE REGULATORY PROTEIN"/>
    <property type="match status" value="1"/>
</dbReference>
<accession>A0A495DCI8</accession>
<name>A0A495DCI8_9PROT</name>
<dbReference type="GO" id="GO:0005829">
    <property type="term" value="C:cytosol"/>
    <property type="evidence" value="ECO:0007669"/>
    <property type="project" value="TreeGrafter"/>
</dbReference>
<dbReference type="Proteomes" id="UP000273675">
    <property type="component" value="Unassembled WGS sequence"/>
</dbReference>
<dbReference type="InterPro" id="IPR011991">
    <property type="entry name" value="ArsR-like_HTH"/>
</dbReference>
<dbReference type="OrthoDB" id="8085200at2"/>
<dbReference type="GO" id="GO:0043565">
    <property type="term" value="F:sequence-specific DNA binding"/>
    <property type="evidence" value="ECO:0007669"/>
    <property type="project" value="InterPro"/>
</dbReference>
<dbReference type="Pfam" id="PF01037">
    <property type="entry name" value="AsnC_trans_reg"/>
    <property type="match status" value="1"/>
</dbReference>
<dbReference type="AlphaFoldDB" id="A0A495DCI8"/>
<dbReference type="RefSeq" id="WP_075189289.1">
    <property type="nucleotide sequence ID" value="NZ_RBIM01000003.1"/>
</dbReference>
<dbReference type="PROSITE" id="PS50956">
    <property type="entry name" value="HTH_ASNC_2"/>
    <property type="match status" value="1"/>
</dbReference>
<keyword evidence="3" id="KW-0804">Transcription</keyword>
<dbReference type="GO" id="GO:0043200">
    <property type="term" value="P:response to amino acid"/>
    <property type="evidence" value="ECO:0007669"/>
    <property type="project" value="TreeGrafter"/>
</dbReference>
<comment type="caution">
    <text evidence="5">The sequence shown here is derived from an EMBL/GenBank/DDBJ whole genome shotgun (WGS) entry which is preliminary data.</text>
</comment>
<sequence length="159" mass="17816">MRLDSVDISILNQLQDHGRLTNAELAERVGLSASACHRRVKALEGAGIIDRYVAILSERALGRGITVYVQVTLDNQKRDTLVAFEKAVEHVPEVMECYLMSGDADYLVRVLVRDANDYERVHREVLSGLPGVTRLVSSFTIRRVFSRTAMPVPDEVQVH</sequence>
<dbReference type="InterPro" id="IPR019885">
    <property type="entry name" value="Tscrpt_reg_HTH_AsnC-type_CS"/>
</dbReference>
<gene>
    <name evidence="5" type="ORF">C7435_1227</name>
</gene>
<evidence type="ECO:0000313" key="6">
    <source>
        <dbReference type="Proteomes" id="UP000273675"/>
    </source>
</evidence>
<dbReference type="InterPro" id="IPR036388">
    <property type="entry name" value="WH-like_DNA-bd_sf"/>
</dbReference>
<keyword evidence="2" id="KW-0238">DNA-binding</keyword>
<dbReference type="PRINTS" id="PR00033">
    <property type="entry name" value="HTHASNC"/>
</dbReference>
<dbReference type="InterPro" id="IPR011008">
    <property type="entry name" value="Dimeric_a/b-barrel"/>
</dbReference>
<proteinExistence type="predicted"/>
<evidence type="ECO:0000256" key="1">
    <source>
        <dbReference type="ARBA" id="ARBA00023015"/>
    </source>
</evidence>
<dbReference type="PANTHER" id="PTHR30154:SF34">
    <property type="entry name" value="TRANSCRIPTIONAL REGULATOR AZLB"/>
    <property type="match status" value="1"/>
</dbReference>
<dbReference type="SUPFAM" id="SSF54909">
    <property type="entry name" value="Dimeric alpha+beta barrel"/>
    <property type="match status" value="1"/>
</dbReference>
<dbReference type="InterPro" id="IPR019887">
    <property type="entry name" value="Tscrpt_reg_AsnC/Lrp_C"/>
</dbReference>
<dbReference type="SMART" id="SM00344">
    <property type="entry name" value="HTH_ASNC"/>
    <property type="match status" value="1"/>
</dbReference>
<dbReference type="PROSITE" id="PS00519">
    <property type="entry name" value="HTH_ASNC_1"/>
    <property type="match status" value="1"/>
</dbReference>
<dbReference type="InterPro" id="IPR036390">
    <property type="entry name" value="WH_DNA-bd_sf"/>
</dbReference>
<dbReference type="InterPro" id="IPR000485">
    <property type="entry name" value="AsnC-type_HTH_dom"/>
</dbReference>
<dbReference type="CDD" id="cd00090">
    <property type="entry name" value="HTH_ARSR"/>
    <property type="match status" value="1"/>
</dbReference>
<dbReference type="Pfam" id="PF13412">
    <property type="entry name" value="HTH_24"/>
    <property type="match status" value="1"/>
</dbReference>
<keyword evidence="1" id="KW-0805">Transcription regulation</keyword>
<dbReference type="Gene3D" id="1.10.10.10">
    <property type="entry name" value="Winged helix-like DNA-binding domain superfamily/Winged helix DNA-binding domain"/>
    <property type="match status" value="1"/>
</dbReference>
<evidence type="ECO:0000256" key="3">
    <source>
        <dbReference type="ARBA" id="ARBA00023163"/>
    </source>
</evidence>
<protein>
    <submittedName>
        <fullName evidence="5">AsnC family transcriptional regulator</fullName>
    </submittedName>
</protein>
<dbReference type="SUPFAM" id="SSF46785">
    <property type="entry name" value="Winged helix' DNA-binding domain"/>
    <property type="match status" value="1"/>
</dbReference>
<dbReference type="InterPro" id="IPR019888">
    <property type="entry name" value="Tscrpt_reg_AsnC-like"/>
</dbReference>
<evidence type="ECO:0000313" key="5">
    <source>
        <dbReference type="EMBL" id="RKR00030.1"/>
    </source>
</evidence>
<organism evidence="5 6">
    <name type="scientific">Maricaulis maris</name>
    <dbReference type="NCBI Taxonomy" id="74318"/>
    <lineage>
        <taxon>Bacteria</taxon>
        <taxon>Pseudomonadati</taxon>
        <taxon>Pseudomonadota</taxon>
        <taxon>Alphaproteobacteria</taxon>
        <taxon>Maricaulales</taxon>
        <taxon>Maricaulaceae</taxon>
        <taxon>Maricaulis</taxon>
    </lineage>
</organism>
<dbReference type="EMBL" id="RBIM01000003">
    <property type="protein sequence ID" value="RKR00030.1"/>
    <property type="molecule type" value="Genomic_DNA"/>
</dbReference>
<evidence type="ECO:0000259" key="4">
    <source>
        <dbReference type="PROSITE" id="PS50956"/>
    </source>
</evidence>
<dbReference type="GO" id="GO:0006355">
    <property type="term" value="P:regulation of DNA-templated transcription"/>
    <property type="evidence" value="ECO:0007669"/>
    <property type="project" value="UniProtKB-ARBA"/>
</dbReference>
<evidence type="ECO:0000256" key="2">
    <source>
        <dbReference type="ARBA" id="ARBA00023125"/>
    </source>
</evidence>